<dbReference type="SUPFAM" id="SSF90209">
    <property type="entry name" value="Ran binding protein zinc finger-like"/>
    <property type="match status" value="1"/>
</dbReference>
<evidence type="ECO:0000256" key="2">
    <source>
        <dbReference type="ARBA" id="ARBA00005865"/>
    </source>
</evidence>
<evidence type="ECO:0000256" key="9">
    <source>
        <dbReference type="ARBA" id="ARBA00022786"/>
    </source>
</evidence>
<dbReference type="GO" id="GO:0016477">
    <property type="term" value="P:cell migration"/>
    <property type="evidence" value="ECO:0007669"/>
    <property type="project" value="TreeGrafter"/>
</dbReference>
<evidence type="ECO:0000256" key="11">
    <source>
        <dbReference type="ARBA" id="ARBA00022807"/>
    </source>
</evidence>
<dbReference type="PROSITE" id="PS01358">
    <property type="entry name" value="ZF_RANBP2_1"/>
    <property type="match status" value="3"/>
</dbReference>
<comment type="similarity">
    <text evidence="2">Belongs to the peptidase C64 family.</text>
</comment>
<dbReference type="FunFam" id="4.10.1060.10:FF:000006">
    <property type="entry name" value="ubiquitin thioesterase ZRANB1 isoform X1"/>
    <property type="match status" value="1"/>
</dbReference>
<name>Q4RE45_TETNG</name>
<dbReference type="Gene3D" id="4.10.1060.10">
    <property type="entry name" value="Zinc finger, RanBP2-type"/>
    <property type="match status" value="3"/>
</dbReference>
<keyword evidence="5" id="KW-0879">Wnt signaling pathway</keyword>
<evidence type="ECO:0000256" key="4">
    <source>
        <dbReference type="ARBA" id="ARBA00022670"/>
    </source>
</evidence>
<dbReference type="Gene3D" id="1.25.40.560">
    <property type="match status" value="1"/>
</dbReference>
<dbReference type="GO" id="GO:0008270">
    <property type="term" value="F:zinc ion binding"/>
    <property type="evidence" value="ECO:0007669"/>
    <property type="project" value="UniProtKB-KW"/>
</dbReference>
<dbReference type="Pfam" id="PF02338">
    <property type="entry name" value="OTU"/>
    <property type="match status" value="1"/>
</dbReference>
<feature type="region of interest" description="Disordered" evidence="14">
    <location>
        <begin position="114"/>
        <end position="134"/>
    </location>
</feature>
<reference evidence="17" key="2">
    <citation type="submission" date="2004-02" db="EMBL/GenBank/DDBJ databases">
        <authorList>
            <consortium name="Genoscope"/>
            <consortium name="Whitehead Institute Centre for Genome Research"/>
        </authorList>
    </citation>
    <scope>NUCLEOTIDE SEQUENCE</scope>
</reference>
<dbReference type="PROSITE" id="PS50199">
    <property type="entry name" value="ZF_RANBP2_2"/>
    <property type="match status" value="3"/>
</dbReference>
<evidence type="ECO:0000256" key="1">
    <source>
        <dbReference type="ARBA" id="ARBA00000707"/>
    </source>
</evidence>
<feature type="domain" description="OTU" evidence="16">
    <location>
        <begin position="438"/>
        <end position="631"/>
    </location>
</feature>
<dbReference type="GO" id="GO:0004843">
    <property type="term" value="F:cysteine-type deubiquitinase activity"/>
    <property type="evidence" value="ECO:0007669"/>
    <property type="project" value="UniProtKB-EC"/>
</dbReference>
<proteinExistence type="inferred from homology"/>
<keyword evidence="9" id="KW-0833">Ubl conjugation pathway</keyword>
<dbReference type="EMBL" id="CAAE01015135">
    <property type="protein sequence ID" value="CAG13337.1"/>
    <property type="molecule type" value="Genomic_DNA"/>
</dbReference>
<keyword evidence="12" id="KW-0862">Zinc</keyword>
<gene>
    <name evidence="17" type="ORF">GSTENG00035932001</name>
</gene>
<dbReference type="GO" id="GO:0070530">
    <property type="term" value="F:K63-linked polyubiquitin modification-dependent protein binding"/>
    <property type="evidence" value="ECO:0007669"/>
    <property type="project" value="TreeGrafter"/>
</dbReference>
<keyword evidence="7" id="KW-0677">Repeat</keyword>
<dbReference type="InterPro" id="IPR049768">
    <property type="entry name" value="ZRANB1_OTU"/>
</dbReference>
<reference evidence="17" key="1">
    <citation type="journal article" date="2004" name="Nature">
        <title>Genome duplication in the teleost fish Tetraodon nigroviridis reveals the early vertebrate proto-karyotype.</title>
        <authorList>
            <person name="Jaillon O."/>
            <person name="Aury J.-M."/>
            <person name="Brunet F."/>
            <person name="Petit J.-L."/>
            <person name="Stange-Thomann N."/>
            <person name="Mauceli E."/>
            <person name="Bouneau L."/>
            <person name="Fischer C."/>
            <person name="Ozouf-Costaz C."/>
            <person name="Bernot A."/>
            <person name="Nicaud S."/>
            <person name="Jaffe D."/>
            <person name="Fisher S."/>
            <person name="Lutfalla G."/>
            <person name="Dossat C."/>
            <person name="Segurens B."/>
            <person name="Dasilva C."/>
            <person name="Salanoubat M."/>
            <person name="Levy M."/>
            <person name="Boudet N."/>
            <person name="Castellano S."/>
            <person name="Anthouard V."/>
            <person name="Jubin C."/>
            <person name="Castelli V."/>
            <person name="Katinka M."/>
            <person name="Vacherie B."/>
            <person name="Biemont C."/>
            <person name="Skalli Z."/>
            <person name="Cattolico L."/>
            <person name="Poulain J."/>
            <person name="De Berardinis V."/>
            <person name="Cruaud C."/>
            <person name="Duprat S."/>
            <person name="Brottier P."/>
            <person name="Coutanceau J.-P."/>
            <person name="Gouzy J."/>
            <person name="Parra G."/>
            <person name="Lardier G."/>
            <person name="Chapple C."/>
            <person name="McKernan K.J."/>
            <person name="McEwan P."/>
            <person name="Bosak S."/>
            <person name="Kellis M."/>
            <person name="Volff J.-N."/>
            <person name="Guigo R."/>
            <person name="Zody M.C."/>
            <person name="Mesirov J."/>
            <person name="Lindblad-Toh K."/>
            <person name="Birren B."/>
            <person name="Nusbaum C."/>
            <person name="Kahn D."/>
            <person name="Robinson-Rechavi M."/>
            <person name="Laudet V."/>
            <person name="Schachter V."/>
            <person name="Quetier F."/>
            <person name="Saurin W."/>
            <person name="Scarpelli C."/>
            <person name="Wincker P."/>
            <person name="Lander E.S."/>
            <person name="Weissenbach J."/>
            <person name="Roest Crollius H."/>
        </authorList>
    </citation>
    <scope>NUCLEOTIDE SEQUENCE [LARGE SCALE GENOMIC DNA]</scope>
</reference>
<comment type="catalytic activity">
    <reaction evidence="1">
        <text>Thiol-dependent hydrolysis of ester, thioester, amide, peptide and isopeptide bonds formed by the C-terminal Gly of ubiquitin (a 76-residue protein attached to proteins as an intracellular targeting signal).</text>
        <dbReference type="EC" id="3.4.19.12"/>
    </reaction>
</comment>
<dbReference type="OrthoDB" id="6275030at2759"/>
<evidence type="ECO:0000256" key="3">
    <source>
        <dbReference type="ARBA" id="ARBA00012759"/>
    </source>
</evidence>
<organism evidence="17">
    <name type="scientific">Tetraodon nigroviridis</name>
    <name type="common">Spotted green pufferfish</name>
    <name type="synonym">Chelonodon nigroviridis</name>
    <dbReference type="NCBI Taxonomy" id="99883"/>
    <lineage>
        <taxon>Eukaryota</taxon>
        <taxon>Metazoa</taxon>
        <taxon>Chordata</taxon>
        <taxon>Craniata</taxon>
        <taxon>Vertebrata</taxon>
        <taxon>Euteleostomi</taxon>
        <taxon>Actinopterygii</taxon>
        <taxon>Neopterygii</taxon>
        <taxon>Teleostei</taxon>
        <taxon>Neoteleostei</taxon>
        <taxon>Acanthomorphata</taxon>
        <taxon>Eupercaria</taxon>
        <taxon>Tetraodontiformes</taxon>
        <taxon>Tetradontoidea</taxon>
        <taxon>Tetraodontidae</taxon>
        <taxon>Tetraodon</taxon>
    </lineage>
</organism>
<keyword evidence="10" id="KW-0378">Hydrolase</keyword>
<dbReference type="EC" id="3.4.19.12" evidence="3"/>
<comment type="caution">
    <text evidence="17">The sequence shown here is derived from an EMBL/GenBank/DDBJ whole genome shotgun (WGS) entry which is preliminary data.</text>
</comment>
<dbReference type="GO" id="GO:0005737">
    <property type="term" value="C:cytoplasm"/>
    <property type="evidence" value="ECO:0007669"/>
    <property type="project" value="TreeGrafter"/>
</dbReference>
<dbReference type="KEGG" id="tng:GSTEN00035932G001"/>
<dbReference type="InterPro" id="IPR003323">
    <property type="entry name" value="OTU_dom"/>
</dbReference>
<dbReference type="GO" id="GO:0030177">
    <property type="term" value="P:positive regulation of Wnt signaling pathway"/>
    <property type="evidence" value="ECO:0007669"/>
    <property type="project" value="TreeGrafter"/>
</dbReference>
<dbReference type="InterPro" id="IPR041294">
    <property type="entry name" value="AnkUBD"/>
</dbReference>
<dbReference type="AlphaFoldDB" id="Q4RE45"/>
<keyword evidence="11" id="KW-0788">Thiol protease</keyword>
<dbReference type="GO" id="GO:0035523">
    <property type="term" value="P:protein K29-linked deubiquitination"/>
    <property type="evidence" value="ECO:0007669"/>
    <property type="project" value="TreeGrafter"/>
</dbReference>
<evidence type="ECO:0000259" key="16">
    <source>
        <dbReference type="PROSITE" id="PS50802"/>
    </source>
</evidence>
<keyword evidence="6" id="KW-0479">Metal-binding</keyword>
<evidence type="ECO:0000256" key="8">
    <source>
        <dbReference type="ARBA" id="ARBA00022771"/>
    </source>
</evidence>
<feature type="region of interest" description="Disordered" evidence="14">
    <location>
        <begin position="208"/>
        <end position="227"/>
    </location>
</feature>
<feature type="domain" description="RanBP2-type" evidence="15">
    <location>
        <begin position="85"/>
        <end position="114"/>
    </location>
</feature>
<evidence type="ECO:0000256" key="10">
    <source>
        <dbReference type="ARBA" id="ARBA00022801"/>
    </source>
</evidence>
<dbReference type="CDD" id="cd22767">
    <property type="entry name" value="OTU_ZRANB1"/>
    <property type="match status" value="1"/>
</dbReference>
<dbReference type="Pfam" id="PF18418">
    <property type="entry name" value="AnkUBD"/>
    <property type="match status" value="1"/>
</dbReference>
<dbReference type="Pfam" id="PF00641">
    <property type="entry name" value="Zn_ribbon_RanBP"/>
    <property type="match status" value="1"/>
</dbReference>
<dbReference type="InterPro" id="IPR001876">
    <property type="entry name" value="Znf_RanBP2"/>
</dbReference>
<evidence type="ECO:0000256" key="13">
    <source>
        <dbReference type="PROSITE-ProRule" id="PRU00322"/>
    </source>
</evidence>
<feature type="domain" description="RanBP2-type" evidence="15">
    <location>
        <begin position="150"/>
        <end position="183"/>
    </location>
</feature>
<dbReference type="GO" id="GO:1990168">
    <property type="term" value="P:protein K33-linked deubiquitination"/>
    <property type="evidence" value="ECO:0007669"/>
    <property type="project" value="TreeGrafter"/>
</dbReference>
<evidence type="ECO:0000256" key="14">
    <source>
        <dbReference type="SAM" id="MobiDB-lite"/>
    </source>
</evidence>
<dbReference type="GO" id="GO:0071947">
    <property type="term" value="P:protein deubiquitination involved in ubiquitin-dependent protein catabolic process"/>
    <property type="evidence" value="ECO:0007669"/>
    <property type="project" value="TreeGrafter"/>
</dbReference>
<evidence type="ECO:0000256" key="6">
    <source>
        <dbReference type="ARBA" id="ARBA00022723"/>
    </source>
</evidence>
<keyword evidence="4" id="KW-0645">Protease</keyword>
<dbReference type="InterPro" id="IPR051346">
    <property type="entry name" value="OTU_Deubiquitinase"/>
</dbReference>
<dbReference type="InterPro" id="IPR036443">
    <property type="entry name" value="Znf_RanBP2_sf"/>
</dbReference>
<dbReference type="MEROPS" id="C64.004"/>
<sequence length="746" mass="84574">MTEQRIKWACDYCTYENWPSAIKCTMCRAQRARGPIITEEPYKNSSDPDPGLEWGSPRTESGSSLLICPDSSARPRVRSTNMAEIANKWSCQICTYLNWPRAIRCTQCLCQRPRTTSPTESPQTSGSNSGCRSTLHSPIDTCEEYNDRNRLNAHPPHWTCTGCTYQNWPRTSKCVVCDHPMPNNLETTELAESCEPTATINEHDRARWRSSCGGGQGQRRSPPTLQREDSVKMDFQRIELAAGAMSSNEDQEVDFKKLKQIRNRMKKIDWLFLNACAGVVEGDLAAVEAYKSSGGDIARQLTADEVQLLNRSSAFDAGYTLVHLSIRFQRQDMLAILLTEVSQQAAKCIPSMVCPELTEQIRREIAASLHQRKGDFACYFLTDLVTFTLPADIEDLPPAVQEKLFDEVLDRDVQKELQEESPVINWSLELGTGLDSRLYALWNRTAGDCLLDSVLQATWGIYDKDSVLRKTLHDSLHDCSHWFYTRWKEWESWYSQNFGLHFSLREEQWQEDWAFILSLASQSGASLEQTHIFVLAHILRRPIIVYGVKYYKSFRGETLGYTRFQGEAVGVLCSVQGSVKGEPRVASHGGAVCVCVCPGVYLPLLWEQSFCWKSPIALGYTRGHFSALVAMENDGYDNRGAGANLNTDDDVTVTFLPLVDSERKLLDIHFLSAQENGNEEQQERLLREWLDCCVTDGGVLVATQKSSRHRNHPLVTQMVEKWLDRYRQLRPCASLSDGEEEDDEDE</sequence>
<evidence type="ECO:0000313" key="17">
    <source>
        <dbReference type="EMBL" id="CAG13337.1"/>
    </source>
</evidence>
<dbReference type="FunFam" id="1.25.40.560:FF:000001">
    <property type="entry name" value="ubiquitin thioesterase ZRANB1 isoform X1"/>
    <property type="match status" value="1"/>
</dbReference>
<evidence type="ECO:0000256" key="12">
    <source>
        <dbReference type="ARBA" id="ARBA00022833"/>
    </source>
</evidence>
<accession>Q4RE45</accession>
<dbReference type="FunFam" id="4.10.1060.10:FF:000011">
    <property type="entry name" value="ubiquitin thioesterase ZRANB1 isoform X1"/>
    <property type="match status" value="1"/>
</dbReference>
<protein>
    <recommendedName>
        <fullName evidence="3">ubiquitinyl hydrolase 1</fullName>
        <ecNumber evidence="3">3.4.19.12</ecNumber>
    </recommendedName>
</protein>
<feature type="region of interest" description="Disordered" evidence="14">
    <location>
        <begin position="38"/>
        <end position="61"/>
    </location>
</feature>
<dbReference type="PROSITE" id="PS50802">
    <property type="entry name" value="OTU"/>
    <property type="match status" value="1"/>
</dbReference>
<dbReference type="GO" id="GO:0007010">
    <property type="term" value="P:cytoskeleton organization"/>
    <property type="evidence" value="ECO:0007669"/>
    <property type="project" value="TreeGrafter"/>
</dbReference>
<dbReference type="PANTHER" id="PTHR13367:SF28">
    <property type="entry name" value="UBIQUITIN THIOESTERASE ZRANB1"/>
    <property type="match status" value="1"/>
</dbReference>
<evidence type="ECO:0000256" key="7">
    <source>
        <dbReference type="ARBA" id="ARBA00022737"/>
    </source>
</evidence>
<dbReference type="SMART" id="SM00547">
    <property type="entry name" value="ZnF_RBZ"/>
    <property type="match status" value="3"/>
</dbReference>
<feature type="domain" description="RanBP2-type" evidence="15">
    <location>
        <begin position="3"/>
        <end position="33"/>
    </location>
</feature>
<keyword evidence="8 13" id="KW-0863">Zinc-finger</keyword>
<dbReference type="GO" id="GO:0016055">
    <property type="term" value="P:Wnt signaling pathway"/>
    <property type="evidence" value="ECO:0007669"/>
    <property type="project" value="UniProtKB-KW"/>
</dbReference>
<dbReference type="GO" id="GO:0005634">
    <property type="term" value="C:nucleus"/>
    <property type="evidence" value="ECO:0007669"/>
    <property type="project" value="TreeGrafter"/>
</dbReference>
<evidence type="ECO:0000256" key="5">
    <source>
        <dbReference type="ARBA" id="ARBA00022687"/>
    </source>
</evidence>
<dbReference type="PANTHER" id="PTHR13367">
    <property type="entry name" value="UBIQUITIN THIOESTERASE"/>
    <property type="match status" value="1"/>
</dbReference>
<evidence type="ECO:0000259" key="15">
    <source>
        <dbReference type="PROSITE" id="PS50199"/>
    </source>
</evidence>